<keyword evidence="4" id="KW-0963">Cytoplasm</keyword>
<keyword evidence="8" id="KW-0206">Cytoskeleton</keyword>
<dbReference type="GO" id="GO:0060271">
    <property type="term" value="P:cilium assembly"/>
    <property type="evidence" value="ECO:0007669"/>
    <property type="project" value="TreeGrafter"/>
</dbReference>
<dbReference type="GO" id="GO:0005813">
    <property type="term" value="C:centrosome"/>
    <property type="evidence" value="ECO:0007669"/>
    <property type="project" value="UniProtKB-SubCell"/>
</dbReference>
<evidence type="ECO:0000256" key="11">
    <source>
        <dbReference type="SAM" id="MobiDB-lite"/>
    </source>
</evidence>
<reference evidence="13 14" key="1">
    <citation type="submission" date="2024-02" db="EMBL/GenBank/DDBJ databases">
        <title>Chromosome-scale genome assembly of the rough periwinkle Littorina saxatilis.</title>
        <authorList>
            <person name="De Jode A."/>
            <person name="Faria R."/>
            <person name="Formenti G."/>
            <person name="Sims Y."/>
            <person name="Smith T.P."/>
            <person name="Tracey A."/>
            <person name="Wood J.M.D."/>
            <person name="Zagrodzka Z.B."/>
            <person name="Johannesson K."/>
            <person name="Butlin R.K."/>
            <person name="Leder E.H."/>
        </authorList>
    </citation>
    <scope>NUCLEOTIDE SEQUENCE [LARGE SCALE GENOMIC DNA]</scope>
    <source>
        <strain evidence="13">Snail1</strain>
        <tissue evidence="13">Muscle</tissue>
    </source>
</reference>
<dbReference type="Proteomes" id="UP001374579">
    <property type="component" value="Unassembled WGS sequence"/>
</dbReference>
<keyword evidence="14" id="KW-1185">Reference proteome</keyword>
<dbReference type="Pfam" id="PF00581">
    <property type="entry name" value="Rhodanese"/>
    <property type="match status" value="1"/>
</dbReference>
<evidence type="ECO:0000256" key="8">
    <source>
        <dbReference type="ARBA" id="ARBA00023212"/>
    </source>
</evidence>
<accession>A0AAN9GD96</accession>
<dbReference type="CDD" id="cd00158">
    <property type="entry name" value="RHOD"/>
    <property type="match status" value="1"/>
</dbReference>
<proteinExistence type="inferred from homology"/>
<feature type="region of interest" description="Disordered" evidence="11">
    <location>
        <begin position="259"/>
        <end position="283"/>
    </location>
</feature>
<dbReference type="SMART" id="SM00450">
    <property type="entry name" value="RHOD"/>
    <property type="match status" value="1"/>
</dbReference>
<dbReference type="PROSITE" id="PS50206">
    <property type="entry name" value="RHODANESE_3"/>
    <property type="match status" value="1"/>
</dbReference>
<dbReference type="Gene3D" id="3.40.250.10">
    <property type="entry name" value="Rhodanese-like domain"/>
    <property type="match status" value="1"/>
</dbReference>
<organism evidence="13 14">
    <name type="scientific">Littorina saxatilis</name>
    <dbReference type="NCBI Taxonomy" id="31220"/>
    <lineage>
        <taxon>Eukaryota</taxon>
        <taxon>Metazoa</taxon>
        <taxon>Spiralia</taxon>
        <taxon>Lophotrochozoa</taxon>
        <taxon>Mollusca</taxon>
        <taxon>Gastropoda</taxon>
        <taxon>Caenogastropoda</taxon>
        <taxon>Littorinimorpha</taxon>
        <taxon>Littorinoidea</taxon>
        <taxon>Littorinidae</taxon>
        <taxon>Littorina</taxon>
    </lineage>
</organism>
<keyword evidence="6" id="KW-0653">Protein transport</keyword>
<feature type="region of interest" description="Disordered" evidence="11">
    <location>
        <begin position="104"/>
        <end position="127"/>
    </location>
</feature>
<evidence type="ECO:0000256" key="4">
    <source>
        <dbReference type="ARBA" id="ARBA00022490"/>
    </source>
</evidence>
<evidence type="ECO:0000256" key="3">
    <source>
        <dbReference type="ARBA" id="ARBA00022448"/>
    </source>
</evidence>
<dbReference type="InterPro" id="IPR001763">
    <property type="entry name" value="Rhodanese-like_dom"/>
</dbReference>
<evidence type="ECO:0000313" key="13">
    <source>
        <dbReference type="EMBL" id="KAK7102620.1"/>
    </source>
</evidence>
<dbReference type="GO" id="GO:0015031">
    <property type="term" value="P:protein transport"/>
    <property type="evidence" value="ECO:0007669"/>
    <property type="project" value="UniProtKB-KW"/>
</dbReference>
<comment type="subcellular location">
    <subcellularLocation>
        <location evidence="1">Cytoplasm</location>
        <location evidence="1">Cytoskeleton</location>
        <location evidence="1">Cilium basal body</location>
    </subcellularLocation>
    <subcellularLocation>
        <location evidence="2">Cytoplasm</location>
        <location evidence="2">Cytoskeleton</location>
        <location evidence="2">Microtubule organizing center</location>
        <location evidence="2">Centrosome</location>
    </subcellularLocation>
</comment>
<dbReference type="InterPro" id="IPR036873">
    <property type="entry name" value="Rhodanese-like_dom_sf"/>
</dbReference>
<evidence type="ECO:0000259" key="12">
    <source>
        <dbReference type="PROSITE" id="PS50206"/>
    </source>
</evidence>
<name>A0AAN9GD96_9CAEN</name>
<feature type="region of interest" description="Disordered" evidence="11">
    <location>
        <begin position="1"/>
        <end position="30"/>
    </location>
</feature>
<evidence type="ECO:0000256" key="7">
    <source>
        <dbReference type="ARBA" id="ARBA00023069"/>
    </source>
</evidence>
<keyword evidence="5" id="KW-0970">Cilium biogenesis/degradation</keyword>
<feature type="region of interest" description="Disordered" evidence="11">
    <location>
        <begin position="301"/>
        <end position="343"/>
    </location>
</feature>
<evidence type="ECO:0000256" key="9">
    <source>
        <dbReference type="ARBA" id="ARBA00023273"/>
    </source>
</evidence>
<dbReference type="PANTHER" id="PTHR44390:SF1">
    <property type="entry name" value="CENTROSOMAL PROTEIN OF 41 KDA"/>
    <property type="match status" value="1"/>
</dbReference>
<evidence type="ECO:0000256" key="2">
    <source>
        <dbReference type="ARBA" id="ARBA00004300"/>
    </source>
</evidence>
<keyword evidence="7" id="KW-0969">Cilium</keyword>
<dbReference type="InterPro" id="IPR051889">
    <property type="entry name" value="CEP41"/>
</dbReference>
<feature type="compositionally biased region" description="Low complexity" evidence="11">
    <location>
        <begin position="320"/>
        <end position="335"/>
    </location>
</feature>
<evidence type="ECO:0000256" key="6">
    <source>
        <dbReference type="ARBA" id="ARBA00022927"/>
    </source>
</evidence>
<evidence type="ECO:0000256" key="1">
    <source>
        <dbReference type="ARBA" id="ARBA00004120"/>
    </source>
</evidence>
<dbReference type="PANTHER" id="PTHR44390">
    <property type="entry name" value="CENTROSOMAL PROTEIN OF 41 KDA"/>
    <property type="match status" value="1"/>
</dbReference>
<evidence type="ECO:0000256" key="10">
    <source>
        <dbReference type="ARBA" id="ARBA00038465"/>
    </source>
</evidence>
<sequence>MPKKGASGDHNWSLAFSPRQSKPRPKLFQPDKKTLHNILVDTVRDYKFKKDEFFKRMKVTTFVQLIIQVADFDTLLDTPHIGQGDTDTPFRPDTADLEIQQIQSERGGGGASNGSVATPHGDSSRSRLEEVIRGVGEYDLNEGGGGNKRPVVNSSNCPYLMLDIRDKDAYDECHIITAQSYPTAMLARSVNYESKDMLRFKNQEGKIIIMYDNDESMAPRAATTLVERGYENLFMLSGGLKVAGKVFPDGLLTGTLPLSLMEPPNPKAKNHPVTARESADKSKSDFTMHDLDCLVTYMDSALSDNSSGSRLSQRSKGPSGRRSTMSSLSSSTGMSGAARPPFK</sequence>
<comment type="caution">
    <text evidence="13">The sequence shown here is derived from an EMBL/GenBank/DDBJ whole genome shotgun (WGS) entry which is preliminary data.</text>
</comment>
<evidence type="ECO:0000256" key="5">
    <source>
        <dbReference type="ARBA" id="ARBA00022794"/>
    </source>
</evidence>
<gene>
    <name evidence="13" type="ORF">V1264_020812</name>
</gene>
<dbReference type="SUPFAM" id="SSF52821">
    <property type="entry name" value="Rhodanese/Cell cycle control phosphatase"/>
    <property type="match status" value="1"/>
</dbReference>
<dbReference type="AlphaFoldDB" id="A0AAN9GD96"/>
<evidence type="ECO:0000313" key="14">
    <source>
        <dbReference type="Proteomes" id="UP001374579"/>
    </source>
</evidence>
<dbReference type="GO" id="GO:0036064">
    <property type="term" value="C:ciliary basal body"/>
    <property type="evidence" value="ECO:0007669"/>
    <property type="project" value="TreeGrafter"/>
</dbReference>
<comment type="similarity">
    <text evidence="10">Belongs to the CEP41 family.</text>
</comment>
<keyword evidence="9" id="KW-0966">Cell projection</keyword>
<keyword evidence="3" id="KW-0813">Transport</keyword>
<feature type="compositionally biased region" description="Polar residues" evidence="11">
    <location>
        <begin position="302"/>
        <end position="316"/>
    </location>
</feature>
<dbReference type="EMBL" id="JBAMIC010000010">
    <property type="protein sequence ID" value="KAK7102620.1"/>
    <property type="molecule type" value="Genomic_DNA"/>
</dbReference>
<feature type="domain" description="Rhodanese" evidence="12">
    <location>
        <begin position="155"/>
        <end position="251"/>
    </location>
</feature>
<protein>
    <recommendedName>
        <fullName evidence="12">Rhodanese domain-containing protein</fullName>
    </recommendedName>
</protein>